<dbReference type="InterPro" id="IPR043502">
    <property type="entry name" value="DNA/RNA_pol_sf"/>
</dbReference>
<keyword evidence="9" id="KW-1185">Reference proteome</keyword>
<keyword evidence="5" id="KW-0378">Hydrolase</keyword>
<evidence type="ECO:0000256" key="6">
    <source>
        <dbReference type="ARBA" id="ARBA00022918"/>
    </source>
</evidence>
<evidence type="ECO:0000259" key="8">
    <source>
        <dbReference type="PROSITE" id="PS50994"/>
    </source>
</evidence>
<dbReference type="RefSeq" id="XP_014489934.1">
    <property type="nucleotide sequence ID" value="XM_014634448.1"/>
</dbReference>
<keyword evidence="2" id="KW-0548">Nucleotidyltransferase</keyword>
<dbReference type="AlphaFoldDB" id="A0A1S3T840"/>
<evidence type="ECO:0000256" key="1">
    <source>
        <dbReference type="ARBA" id="ARBA00022679"/>
    </source>
</evidence>
<dbReference type="PANTHER" id="PTHR48475:SF2">
    <property type="entry name" value="RIBONUCLEASE H"/>
    <property type="match status" value="1"/>
</dbReference>
<dbReference type="InterPro" id="IPR002156">
    <property type="entry name" value="RNaseH_domain"/>
</dbReference>
<name>A0A1S3T840_VIGRR</name>
<dbReference type="PROSITE" id="PS50994">
    <property type="entry name" value="INTEGRASE"/>
    <property type="match status" value="1"/>
</dbReference>
<evidence type="ECO:0000256" key="3">
    <source>
        <dbReference type="ARBA" id="ARBA00022722"/>
    </source>
</evidence>
<keyword evidence="4" id="KW-0255">Endonuclease</keyword>
<evidence type="ECO:0000313" key="9">
    <source>
        <dbReference type="Proteomes" id="UP000087766"/>
    </source>
</evidence>
<evidence type="ECO:0000256" key="5">
    <source>
        <dbReference type="ARBA" id="ARBA00022801"/>
    </source>
</evidence>
<reference evidence="10" key="1">
    <citation type="submission" date="2025-08" db="UniProtKB">
        <authorList>
            <consortium name="RefSeq"/>
        </authorList>
    </citation>
    <scope>IDENTIFICATION</scope>
    <source>
        <tissue evidence="10">Leaf</tissue>
    </source>
</reference>
<dbReference type="InterPro" id="IPR012337">
    <property type="entry name" value="RNaseH-like_sf"/>
</dbReference>
<dbReference type="Proteomes" id="UP000087766">
    <property type="component" value="Unplaced"/>
</dbReference>
<dbReference type="SUPFAM" id="SSF56672">
    <property type="entry name" value="DNA/RNA polymerases"/>
    <property type="match status" value="1"/>
</dbReference>
<dbReference type="Pfam" id="PF17921">
    <property type="entry name" value="Integrase_H2C2"/>
    <property type="match status" value="1"/>
</dbReference>
<keyword evidence="6" id="KW-0695">RNA-directed DNA polymerase</keyword>
<evidence type="ECO:0000256" key="4">
    <source>
        <dbReference type="ARBA" id="ARBA00022759"/>
    </source>
</evidence>
<dbReference type="InterPro" id="IPR041588">
    <property type="entry name" value="Integrase_H2C2"/>
</dbReference>
<organism evidence="9 10">
    <name type="scientific">Vigna radiata var. radiata</name>
    <name type="common">Mung bean</name>
    <name type="synonym">Phaseolus aureus</name>
    <dbReference type="NCBI Taxonomy" id="3916"/>
    <lineage>
        <taxon>Eukaryota</taxon>
        <taxon>Viridiplantae</taxon>
        <taxon>Streptophyta</taxon>
        <taxon>Embryophyta</taxon>
        <taxon>Tracheophyta</taxon>
        <taxon>Spermatophyta</taxon>
        <taxon>Magnoliopsida</taxon>
        <taxon>eudicotyledons</taxon>
        <taxon>Gunneridae</taxon>
        <taxon>Pentapetalae</taxon>
        <taxon>rosids</taxon>
        <taxon>fabids</taxon>
        <taxon>Fabales</taxon>
        <taxon>Fabaceae</taxon>
        <taxon>Papilionoideae</taxon>
        <taxon>50 kb inversion clade</taxon>
        <taxon>NPAAA clade</taxon>
        <taxon>indigoferoid/millettioid clade</taxon>
        <taxon>Phaseoleae</taxon>
        <taxon>Vigna</taxon>
    </lineage>
</organism>
<evidence type="ECO:0000259" key="7">
    <source>
        <dbReference type="PROSITE" id="PS50879"/>
    </source>
</evidence>
<dbReference type="GO" id="GO:0015074">
    <property type="term" value="P:DNA integration"/>
    <property type="evidence" value="ECO:0007669"/>
    <property type="project" value="InterPro"/>
</dbReference>
<dbReference type="SUPFAM" id="SSF53098">
    <property type="entry name" value="Ribonuclease H-like"/>
    <property type="match status" value="2"/>
</dbReference>
<keyword evidence="1" id="KW-0808">Transferase</keyword>
<dbReference type="InterPro" id="IPR001584">
    <property type="entry name" value="Integrase_cat-core"/>
</dbReference>
<feature type="domain" description="RNase H type-1" evidence="7">
    <location>
        <begin position="133"/>
        <end position="269"/>
    </location>
</feature>
<dbReference type="Gene3D" id="1.10.340.70">
    <property type="match status" value="1"/>
</dbReference>
<dbReference type="InterPro" id="IPR036397">
    <property type="entry name" value="RNaseH_sf"/>
</dbReference>
<proteinExistence type="predicted"/>
<dbReference type="GO" id="GO:0003676">
    <property type="term" value="F:nucleic acid binding"/>
    <property type="evidence" value="ECO:0007669"/>
    <property type="project" value="InterPro"/>
</dbReference>
<dbReference type="Pfam" id="PF13456">
    <property type="entry name" value="RVT_3"/>
    <property type="match status" value="1"/>
</dbReference>
<dbReference type="CDD" id="cd09279">
    <property type="entry name" value="RNase_HI_like"/>
    <property type="match status" value="1"/>
</dbReference>
<gene>
    <name evidence="10" type="primary">LOC106752716</name>
</gene>
<protein>
    <submittedName>
        <fullName evidence="10">Uncharacterized protein LOC106752716</fullName>
    </submittedName>
</protein>
<evidence type="ECO:0000313" key="10">
    <source>
        <dbReference type="RefSeq" id="XP_014489934.1"/>
    </source>
</evidence>
<evidence type="ECO:0000256" key="2">
    <source>
        <dbReference type="ARBA" id="ARBA00022695"/>
    </source>
</evidence>
<dbReference type="GO" id="GO:0003964">
    <property type="term" value="F:RNA-directed DNA polymerase activity"/>
    <property type="evidence" value="ECO:0007669"/>
    <property type="project" value="UniProtKB-KW"/>
</dbReference>
<dbReference type="GO" id="GO:0004523">
    <property type="term" value="F:RNA-DNA hybrid ribonuclease activity"/>
    <property type="evidence" value="ECO:0007669"/>
    <property type="project" value="InterPro"/>
</dbReference>
<dbReference type="GeneID" id="106752716"/>
<keyword evidence="3" id="KW-0540">Nuclease</keyword>
<accession>A0A1S3T840</accession>
<dbReference type="OrthoDB" id="101614at2759"/>
<dbReference type="Pfam" id="PF00665">
    <property type="entry name" value="rve"/>
    <property type="match status" value="1"/>
</dbReference>
<dbReference type="KEGG" id="vra:106752716"/>
<dbReference type="STRING" id="3916.A0A1S3T840"/>
<dbReference type="Pfam" id="PF17917">
    <property type="entry name" value="RT_RNaseH"/>
    <property type="match status" value="1"/>
</dbReference>
<dbReference type="InterPro" id="IPR041373">
    <property type="entry name" value="RT_RNaseH"/>
</dbReference>
<dbReference type="PANTHER" id="PTHR48475">
    <property type="entry name" value="RIBONUCLEASE H"/>
    <property type="match status" value="1"/>
</dbReference>
<feature type="domain" description="Integrase catalytic" evidence="8">
    <location>
        <begin position="415"/>
        <end position="573"/>
    </location>
</feature>
<dbReference type="Gene3D" id="3.30.420.10">
    <property type="entry name" value="Ribonuclease H-like superfamily/Ribonuclease H"/>
    <property type="match status" value="2"/>
</dbReference>
<sequence length="702" mass="79321">MGRPEHGHELQIYLTTTEGAISAALVQEAPHFKLVYFVSRSLKEAELRYQQLEKVVLSLIYAARRLRPYFQGFQVVVRTDYPIAKILRKPDLAGRMIGWSVELSEFGLKYEPRGSVRGQHLADFAVDLPPEGDEFYWKLSVDGSSNRRGGGAGVVLEGSNGILIEQSLVFQFKVSNNQAEYEALLARMELARDLGVSWLECQTDSQLVEGQMNGIFQVKDDHLLQYFHKAKQLATYFKRFTLRHVPRSENGRADTLFKLAGGVAKGGLSTVIRQMVTKPTVECCTINTGGAQSTWKDEIVQLVRRQDDGGVLSAEEAKKIARYCLIGDELYRRGYVTPLLKCLLENEAEYVMRELHEGACGRHTGGRTLRARVLRAGFFWPTLEKDCMTFVRKCGACQKHGNVFHGPAVELQGIMSPWPFAQWGMDIVGPLPTGRSQMRFLLVAVDYFTKWVEAEPLSKISAAQVQKFVWKIICRFGLPKMLITDNGRQFIDKKLEAFYREWGIPNVTSSVEHPQTNGQAEAINKIIIQELKRRLGEAKGAWVDELPSVLWGYRCSPHGATGESPFNLTYGTDAMVPVEVGEETLRRKGNDLAANEEGLRGNLDVLQERRETAAVRAKALKRLVVRRYNTKVRPRHLVEGDLVWRKVGEARREKAHGKLAASWEGPYRIREGLNNGAYRLEHLDGKAIPNTWNISHLKLYFS</sequence>
<dbReference type="PROSITE" id="PS50879">
    <property type="entry name" value="RNASE_H_1"/>
    <property type="match status" value="1"/>
</dbReference>